<feature type="transmembrane region" description="Helical" evidence="1">
    <location>
        <begin position="56"/>
        <end position="75"/>
    </location>
</feature>
<proteinExistence type="predicted"/>
<evidence type="ECO:0000313" key="2">
    <source>
        <dbReference type="EMBL" id="KAA6304376.1"/>
    </source>
</evidence>
<keyword evidence="1" id="KW-1133">Transmembrane helix</keyword>
<organism evidence="2">
    <name type="scientific">termite gut metagenome</name>
    <dbReference type="NCBI Taxonomy" id="433724"/>
    <lineage>
        <taxon>unclassified sequences</taxon>
        <taxon>metagenomes</taxon>
        <taxon>organismal metagenomes</taxon>
    </lineage>
</organism>
<accession>A0A5J4P4V2</accession>
<dbReference type="AlphaFoldDB" id="A0A5J4P4V2"/>
<keyword evidence="1" id="KW-0812">Transmembrane</keyword>
<reference evidence="2" key="1">
    <citation type="submission" date="2019-03" db="EMBL/GenBank/DDBJ databases">
        <title>Single cell metagenomics reveals metabolic interactions within the superorganism composed of flagellate Streblomastix strix and complex community of Bacteroidetes bacteria on its surface.</title>
        <authorList>
            <person name="Treitli S.C."/>
            <person name="Kolisko M."/>
            <person name="Husnik F."/>
            <person name="Keeling P."/>
            <person name="Hampl V."/>
        </authorList>
    </citation>
    <scope>NUCLEOTIDE SEQUENCE</scope>
    <source>
        <strain evidence="2">STM</strain>
    </source>
</reference>
<evidence type="ECO:0000256" key="1">
    <source>
        <dbReference type="SAM" id="Phobius"/>
    </source>
</evidence>
<sequence>MKDEEKIVKRQGTSNPFTVPEGYFENLTSQVMNKLSDVQREPVRMRRSTRWDRIKPWMYMAAMFIGAALIIRVVSWRNAPVDNDDVSIITQADAENISDEFIDEMLDMSMIDDYSLYVYLTDASREYN</sequence>
<dbReference type="EMBL" id="SNRY01011564">
    <property type="protein sequence ID" value="KAA6304376.1"/>
    <property type="molecule type" value="Genomic_DNA"/>
</dbReference>
<comment type="caution">
    <text evidence="2">The sequence shown here is derived from an EMBL/GenBank/DDBJ whole genome shotgun (WGS) entry which is preliminary data.</text>
</comment>
<gene>
    <name evidence="2" type="ORF">EZS27_043977</name>
</gene>
<keyword evidence="1" id="KW-0472">Membrane</keyword>
<name>A0A5J4P4V2_9ZZZZ</name>
<feature type="non-terminal residue" evidence="2">
    <location>
        <position position="128"/>
    </location>
</feature>
<protein>
    <submittedName>
        <fullName evidence="2">Uncharacterized protein</fullName>
    </submittedName>
</protein>